<dbReference type="NCBIfam" id="TIGR02436">
    <property type="entry name" value="four helix bundle protein"/>
    <property type="match status" value="1"/>
</dbReference>
<dbReference type="Gene3D" id="1.20.1440.60">
    <property type="entry name" value="23S rRNA-intervening sequence"/>
    <property type="match status" value="1"/>
</dbReference>
<dbReference type="Proteomes" id="UP000315648">
    <property type="component" value="Unassembled WGS sequence"/>
</dbReference>
<protein>
    <submittedName>
        <fullName evidence="1">Four helix bundle protein</fullName>
    </submittedName>
</protein>
<sequence length="115" mass="13039">MTNETFEKLVVWQRSHALSIEIYQLLADCRDWGFKDQITRSANSISDNVAEGSERPGPAEYRQFVGYAKGSAGETRSQVLRARALGYMTLTTGDRLITELQEISRMLHGLYHSLK</sequence>
<dbReference type="PANTHER" id="PTHR38471">
    <property type="entry name" value="FOUR HELIX BUNDLE PROTEIN"/>
    <property type="match status" value="1"/>
</dbReference>
<dbReference type="InterPro" id="IPR036583">
    <property type="entry name" value="23S_rRNA_IVS_sf"/>
</dbReference>
<evidence type="ECO:0000313" key="1">
    <source>
        <dbReference type="EMBL" id="TSJ78945.1"/>
    </source>
</evidence>
<evidence type="ECO:0000313" key="2">
    <source>
        <dbReference type="Proteomes" id="UP000315648"/>
    </source>
</evidence>
<dbReference type="SUPFAM" id="SSF158446">
    <property type="entry name" value="IVS-encoded protein-like"/>
    <property type="match status" value="1"/>
</dbReference>
<dbReference type="CDD" id="cd16377">
    <property type="entry name" value="23S_rRNA_IVP_like"/>
    <property type="match status" value="1"/>
</dbReference>
<reference evidence="1 2" key="1">
    <citation type="submission" date="2019-07" db="EMBL/GenBank/DDBJ databases">
        <title>Description of 53C-WASEF.</title>
        <authorList>
            <person name="Pitt A."/>
            <person name="Hahn M.W."/>
        </authorList>
    </citation>
    <scope>NUCLEOTIDE SEQUENCE [LARGE SCALE GENOMIC DNA]</scope>
    <source>
        <strain evidence="1 2">53C-WASEF</strain>
    </source>
</reference>
<proteinExistence type="predicted"/>
<gene>
    <name evidence="1" type="ORF">FPL22_06485</name>
</gene>
<dbReference type="EMBL" id="VMBG01000001">
    <property type="protein sequence ID" value="TSJ78945.1"/>
    <property type="molecule type" value="Genomic_DNA"/>
</dbReference>
<organism evidence="1 2">
    <name type="scientific">Rariglobus hedericola</name>
    <dbReference type="NCBI Taxonomy" id="2597822"/>
    <lineage>
        <taxon>Bacteria</taxon>
        <taxon>Pseudomonadati</taxon>
        <taxon>Verrucomicrobiota</taxon>
        <taxon>Opitutia</taxon>
        <taxon>Opitutales</taxon>
        <taxon>Opitutaceae</taxon>
        <taxon>Rariglobus</taxon>
    </lineage>
</organism>
<dbReference type="OrthoDB" id="160990at2"/>
<dbReference type="AlphaFoldDB" id="A0A556QQN2"/>
<dbReference type="Pfam" id="PF05635">
    <property type="entry name" value="23S_rRNA_IVP"/>
    <property type="match status" value="1"/>
</dbReference>
<name>A0A556QQN2_9BACT</name>
<accession>A0A556QQN2</accession>
<dbReference type="NCBIfam" id="NF008912">
    <property type="entry name" value="PRK12275.1-6"/>
    <property type="match status" value="1"/>
</dbReference>
<dbReference type="InterPro" id="IPR012657">
    <property type="entry name" value="23S_rRNA-intervening_sequence"/>
</dbReference>
<dbReference type="PANTHER" id="PTHR38471:SF2">
    <property type="entry name" value="FOUR HELIX BUNDLE PROTEIN"/>
    <property type="match status" value="1"/>
</dbReference>
<comment type="caution">
    <text evidence="1">The sequence shown here is derived from an EMBL/GenBank/DDBJ whole genome shotgun (WGS) entry which is preliminary data.</text>
</comment>
<dbReference type="RefSeq" id="WP_144229287.1">
    <property type="nucleotide sequence ID" value="NZ_CBCRVV010000041.1"/>
</dbReference>
<keyword evidence="2" id="KW-1185">Reference proteome</keyword>